<name>A0AC35U6P6_9BILA</name>
<accession>A0AC35U6P6</accession>
<dbReference type="WBParaSite" id="RSKR_0000825100.1">
    <property type="protein sequence ID" value="RSKR_0000825100.1"/>
    <property type="gene ID" value="RSKR_0000825100"/>
</dbReference>
<dbReference type="Proteomes" id="UP000095286">
    <property type="component" value="Unplaced"/>
</dbReference>
<reference evidence="2" key="1">
    <citation type="submission" date="2016-11" db="UniProtKB">
        <authorList>
            <consortium name="WormBaseParasite"/>
        </authorList>
    </citation>
    <scope>IDENTIFICATION</scope>
    <source>
        <strain evidence="2">KR3021</strain>
    </source>
</reference>
<protein>
    <submittedName>
        <fullName evidence="2">Fucosyltransferase</fullName>
    </submittedName>
</protein>
<evidence type="ECO:0000313" key="2">
    <source>
        <dbReference type="WBParaSite" id="RSKR_0000825100.1"/>
    </source>
</evidence>
<organism evidence="1 2">
    <name type="scientific">Rhabditophanes sp. KR3021</name>
    <dbReference type="NCBI Taxonomy" id="114890"/>
    <lineage>
        <taxon>Eukaryota</taxon>
        <taxon>Metazoa</taxon>
        <taxon>Ecdysozoa</taxon>
        <taxon>Nematoda</taxon>
        <taxon>Chromadorea</taxon>
        <taxon>Rhabditida</taxon>
        <taxon>Tylenchina</taxon>
        <taxon>Panagrolaimomorpha</taxon>
        <taxon>Strongyloidoidea</taxon>
        <taxon>Alloionematidae</taxon>
        <taxon>Rhabditophanes</taxon>
    </lineage>
</organism>
<proteinExistence type="predicted"/>
<sequence>MNRPEERRIKTTKSEIETLRSDFDDQLPTIRNRENPQELFVKKETSLGSRFKKAEKFVAKKSGTLKESIQRPLTGLFRKNVEDRRSMVNRTAVEEGNVDVVHAFSDDMDDMDEKAEIARLENEESLRKIDQIINKMLGNAHEESPKNSNFNEPLQFDALQKDFGENIMVGDIAMSNLFLDDTNSVQVMAEQLAETPLIVLWTPIFGDQKASGFNCPTLGCVFTTDKQKVVDADSVVFHFSDINMSSLPSRSKTTQKFVYLTQETSFSTTNYPAPHHFFDWIMSYHSGSDVLMKYGSYWVTSDTPNKMNLETDKQTILSNKKNKGIIGFISNCFTNSVREYYIKKLRDYMTIDVYGKCADDPTKPNICSDRNDNCDKEVMSTYYFYFALENSLCPEYITEKYWVRYGYDSVPIVMKREFYEHFLPKNSFIALDDYKGAKEMADHLSFLMENDDEYMKYFAYRSENLTVMNHNELMKVSGYCALCKKLITSLSSQQETTLIPDVKAKFEKMANCIPQIAALATATHW</sequence>
<evidence type="ECO:0000313" key="1">
    <source>
        <dbReference type="Proteomes" id="UP000095286"/>
    </source>
</evidence>